<dbReference type="eggNOG" id="COG3616">
    <property type="taxonomic scope" value="Bacteria"/>
</dbReference>
<proteinExistence type="predicted"/>
<dbReference type="RefSeq" id="WP_016195672.1">
    <property type="nucleotide sequence ID" value="NZ_AQPN01000086.1"/>
</dbReference>
<dbReference type="EMBL" id="AQPN01000086">
    <property type="protein sequence ID" value="EOR94359.1"/>
    <property type="molecule type" value="Genomic_DNA"/>
</dbReference>
<evidence type="ECO:0000259" key="1">
    <source>
        <dbReference type="SMART" id="SM01119"/>
    </source>
</evidence>
<dbReference type="AlphaFoldDB" id="R9GZE7"/>
<sequence length="106" mass="11817">MFARVISKPSPDTVCLDCGYKALASEGALTERVDFLGQPEYEIISESEEHLLLSMKGNTLIPGDHIIGVPYHIGRTNHLYDQCAVVSDGKFTGYWSILARSRRFNV</sequence>
<dbReference type="SMART" id="SM01119">
    <property type="entry name" value="D-ser_dehydrat"/>
    <property type="match status" value="1"/>
</dbReference>
<protein>
    <submittedName>
        <fullName evidence="2">Low-specificity D-threonine aldolase</fullName>
    </submittedName>
</protein>
<dbReference type="Pfam" id="PF14031">
    <property type="entry name" value="D-ser_dehydrat"/>
    <property type="match status" value="1"/>
</dbReference>
<dbReference type="Gene3D" id="2.40.37.20">
    <property type="entry name" value="D-serine dehydratase-like domain"/>
    <property type="match status" value="1"/>
</dbReference>
<dbReference type="OrthoDB" id="9772497at2"/>
<dbReference type="InterPro" id="IPR042208">
    <property type="entry name" value="D-ser_dehydrat-like_sf"/>
</dbReference>
<comment type="caution">
    <text evidence="2">The sequence shown here is derived from an EMBL/GenBank/DDBJ whole genome shotgun (WGS) entry which is preliminary data.</text>
</comment>
<evidence type="ECO:0000313" key="2">
    <source>
        <dbReference type="EMBL" id="EOR94359.1"/>
    </source>
</evidence>
<organism evidence="2 3">
    <name type="scientific">Arcticibacter svalbardensis MN12-7</name>
    <dbReference type="NCBI Taxonomy" id="1150600"/>
    <lineage>
        <taxon>Bacteria</taxon>
        <taxon>Pseudomonadati</taxon>
        <taxon>Bacteroidota</taxon>
        <taxon>Sphingobacteriia</taxon>
        <taxon>Sphingobacteriales</taxon>
        <taxon>Sphingobacteriaceae</taxon>
        <taxon>Arcticibacter</taxon>
    </lineage>
</organism>
<evidence type="ECO:0000313" key="3">
    <source>
        <dbReference type="Proteomes" id="UP000014174"/>
    </source>
</evidence>
<dbReference type="Proteomes" id="UP000014174">
    <property type="component" value="Unassembled WGS sequence"/>
</dbReference>
<name>R9GZE7_9SPHI</name>
<dbReference type="InterPro" id="IPR026956">
    <property type="entry name" value="D-ser_dehydrat-like_dom"/>
</dbReference>
<dbReference type="STRING" id="1150600.ADIARSV_2441"/>
<gene>
    <name evidence="2" type="ORF">ADIARSV_2441</name>
</gene>
<feature type="domain" description="D-serine dehydratase-like" evidence="1">
    <location>
        <begin position="1"/>
        <end position="87"/>
    </location>
</feature>
<reference evidence="2 3" key="1">
    <citation type="journal article" date="2013" name="Genome Announc.">
        <title>Draft Genome Sequence of Arcticibacter svalbardensis Strain MN12-7T, a Member of the Family Sphingobacteriaceae Isolated from an Arctic Soil Sample.</title>
        <authorList>
            <person name="Shivaji S."/>
            <person name="Ara S."/>
            <person name="Prasad S."/>
            <person name="Manasa B.P."/>
            <person name="Begum Z."/>
            <person name="Singh A."/>
            <person name="Kumar Pinnaka A."/>
        </authorList>
    </citation>
    <scope>NUCLEOTIDE SEQUENCE [LARGE SCALE GENOMIC DNA]</scope>
    <source>
        <strain evidence="2 3">MN12-7</strain>
    </source>
</reference>
<keyword evidence="3" id="KW-1185">Reference proteome</keyword>
<accession>R9GZE7</accession>